<keyword evidence="3" id="KW-1185">Reference proteome</keyword>
<keyword evidence="1" id="KW-1133">Transmembrane helix</keyword>
<dbReference type="AlphaFoldDB" id="A0A9P3PPH0"/>
<evidence type="ECO:0000256" key="1">
    <source>
        <dbReference type="SAM" id="Phobius"/>
    </source>
</evidence>
<gene>
    <name evidence="2" type="ORF">LshimejAT787_0701600</name>
</gene>
<proteinExistence type="predicted"/>
<keyword evidence="1" id="KW-0812">Transmembrane</keyword>
<feature type="transmembrane region" description="Helical" evidence="1">
    <location>
        <begin position="85"/>
        <end position="109"/>
    </location>
</feature>
<dbReference type="Proteomes" id="UP001063166">
    <property type="component" value="Unassembled WGS sequence"/>
</dbReference>
<name>A0A9P3PPH0_LYOSH</name>
<accession>A0A9P3PPH0</accession>
<dbReference type="OrthoDB" id="3354157at2759"/>
<reference evidence="2" key="1">
    <citation type="submission" date="2022-07" db="EMBL/GenBank/DDBJ databases">
        <title>The genome of Lyophyllum shimeji provides insight into the initial evolution of ectomycorrhizal fungal genome.</title>
        <authorList>
            <person name="Kobayashi Y."/>
            <person name="Shibata T."/>
            <person name="Hirakawa H."/>
            <person name="Shigenobu S."/>
            <person name="Nishiyama T."/>
            <person name="Yamada A."/>
            <person name="Hasebe M."/>
            <person name="Kawaguchi M."/>
        </authorList>
    </citation>
    <scope>NUCLEOTIDE SEQUENCE</scope>
    <source>
        <strain evidence="2">AT787</strain>
    </source>
</reference>
<evidence type="ECO:0000313" key="3">
    <source>
        <dbReference type="Proteomes" id="UP001063166"/>
    </source>
</evidence>
<evidence type="ECO:0000313" key="2">
    <source>
        <dbReference type="EMBL" id="GLB39650.1"/>
    </source>
</evidence>
<dbReference type="EMBL" id="BRPK01000007">
    <property type="protein sequence ID" value="GLB39650.1"/>
    <property type="molecule type" value="Genomic_DNA"/>
</dbReference>
<keyword evidence="1" id="KW-0472">Membrane</keyword>
<sequence length="132" mass="14556">MMLLRINALYYYQQRLIVAGVALLLVCQTVMNAGLLTQGEAVVHNPYSGVRACTLIFDPSLRQQLHQPGCPCFTTPSFQGLRYELTYYTAIFAVTLVLTTMTVVAPLGLKNMTAQLELLLTASELCLSPHGF</sequence>
<organism evidence="2 3">
    <name type="scientific">Lyophyllum shimeji</name>
    <name type="common">Hon-shimeji</name>
    <name type="synonym">Tricholoma shimeji</name>
    <dbReference type="NCBI Taxonomy" id="47721"/>
    <lineage>
        <taxon>Eukaryota</taxon>
        <taxon>Fungi</taxon>
        <taxon>Dikarya</taxon>
        <taxon>Basidiomycota</taxon>
        <taxon>Agaricomycotina</taxon>
        <taxon>Agaricomycetes</taxon>
        <taxon>Agaricomycetidae</taxon>
        <taxon>Agaricales</taxon>
        <taxon>Tricholomatineae</taxon>
        <taxon>Lyophyllaceae</taxon>
        <taxon>Lyophyllum</taxon>
    </lineage>
</organism>
<comment type="caution">
    <text evidence="2">The sequence shown here is derived from an EMBL/GenBank/DDBJ whole genome shotgun (WGS) entry which is preliminary data.</text>
</comment>
<protein>
    <submittedName>
        <fullName evidence="2">Expressed protein</fullName>
    </submittedName>
</protein>